<keyword evidence="2" id="KW-1185">Reference proteome</keyword>
<evidence type="ECO:0000313" key="1">
    <source>
        <dbReference type="EMBL" id="MBP0903120.1"/>
    </source>
</evidence>
<dbReference type="RefSeq" id="WP_209653151.1">
    <property type="nucleotide sequence ID" value="NZ_JAGJCB010000003.1"/>
</dbReference>
<name>A0ABS4BRD0_9FLAO</name>
<comment type="caution">
    <text evidence="1">The sequence shown here is derived from an EMBL/GenBank/DDBJ whole genome shotgun (WGS) entry which is preliminary data.</text>
</comment>
<gene>
    <name evidence="1" type="ORF">J8H85_04700</name>
</gene>
<evidence type="ECO:0000313" key="2">
    <source>
        <dbReference type="Proteomes" id="UP000670776"/>
    </source>
</evidence>
<sequence length="141" mass="15449">MNTEDKVLPPGTVFLTTITNLQKGPIISPSTQTTVTPLPPNNVSAVESGTAITITATVYIDAADDINSLDVYIAQPLTGDTQDVYFVYDYEEEIPNALYPYTFSFEIEDPNKSIKNIESYLWDEDPVTSRGTVTPVEGHGN</sequence>
<protein>
    <submittedName>
        <fullName evidence="1">Uncharacterized protein</fullName>
    </submittedName>
</protein>
<dbReference type="Proteomes" id="UP000670776">
    <property type="component" value="Unassembled WGS sequence"/>
</dbReference>
<organism evidence="1 2">
    <name type="scientific">Mariniflexile gromovii</name>
    <dbReference type="NCBI Taxonomy" id="362523"/>
    <lineage>
        <taxon>Bacteria</taxon>
        <taxon>Pseudomonadati</taxon>
        <taxon>Bacteroidota</taxon>
        <taxon>Flavobacteriia</taxon>
        <taxon>Flavobacteriales</taxon>
        <taxon>Flavobacteriaceae</taxon>
        <taxon>Mariniflexile</taxon>
    </lineage>
</organism>
<reference evidence="1 2" key="1">
    <citation type="submission" date="2021-04" db="EMBL/GenBank/DDBJ databases">
        <title>Mariniflexile gromovii gen. nov., sp. nov., a gliding bacterium isolated from the sea urchin Strongylocentrotus intermedius.</title>
        <authorList>
            <person name="Ko S."/>
            <person name="Le V."/>
            <person name="Ahn C.-Y."/>
            <person name="Oh H.-M."/>
        </authorList>
    </citation>
    <scope>NUCLEOTIDE SEQUENCE [LARGE SCALE GENOMIC DNA]</scope>
    <source>
        <strain evidence="1 2">KCTC 12570</strain>
    </source>
</reference>
<proteinExistence type="predicted"/>
<dbReference type="EMBL" id="JAGJCB010000003">
    <property type="protein sequence ID" value="MBP0903120.1"/>
    <property type="molecule type" value="Genomic_DNA"/>
</dbReference>
<accession>A0ABS4BRD0</accession>